<evidence type="ECO:0000256" key="7">
    <source>
        <dbReference type="SAM" id="MobiDB-lite"/>
    </source>
</evidence>
<sequence>MSASRWVQRNRTVLGVFATLFVILVLYFRSGGDGDGDAALSNEEVNDLLSGEDQANTGIERVKLDQLGLHTPYLEADLKSKNWNIEGDTLIKNKNYVRLTSEKKDQVGSIFTKNSFNDKGFEVVFKFSINGKARINGLKGDGFAMFLTDKQLLQGPVFGASDYFNGLGIFFDTYRNAKRGPMFPYISVMNGNGQTKYDKDHDGKENELGGCSARGIYNPKKGEVDARLIYTSDDGYLSLDYNYNGDWKNCFTLNDVKIPENRFLGFSAATGDLVENHDIFEADVFSLKQDGEQLTSFNQVSNQDSQDSQDSQDDEDDDPDYEIDYKGRKRKRKNLRKKRSSKSRARLRNRIRNSERRRLKLKEQNGGNDSGFQFFHTLWTLIKYTFYSIITLIILYVIFTFVRVKLRERRRNQRKSGILM</sequence>
<feature type="coiled-coil region" evidence="6">
    <location>
        <begin position="337"/>
        <end position="364"/>
    </location>
</feature>
<name>K0KVP3_WICCF</name>
<proteinExistence type="predicted"/>
<accession>K0KVP3</accession>
<keyword evidence="2 8" id="KW-0812">Transmembrane</keyword>
<dbReference type="AlphaFoldDB" id="K0KVP3"/>
<evidence type="ECO:0000256" key="1">
    <source>
        <dbReference type="ARBA" id="ARBA00004479"/>
    </source>
</evidence>
<organism evidence="10 11">
    <name type="scientific">Wickerhamomyces ciferrii (strain ATCC 14091 / BCRC 22168 / CBS 111 / JCM 3599 / NBRC 0793 / NRRL Y-1031 F-60-10)</name>
    <name type="common">Yeast</name>
    <name type="synonym">Pichia ciferrii</name>
    <dbReference type="NCBI Taxonomy" id="1206466"/>
    <lineage>
        <taxon>Eukaryota</taxon>
        <taxon>Fungi</taxon>
        <taxon>Dikarya</taxon>
        <taxon>Ascomycota</taxon>
        <taxon>Saccharomycotina</taxon>
        <taxon>Saccharomycetes</taxon>
        <taxon>Phaffomycetales</taxon>
        <taxon>Wickerhamomycetaceae</taxon>
        <taxon>Wickerhamomyces</taxon>
    </lineage>
</organism>
<evidence type="ECO:0000259" key="9">
    <source>
        <dbReference type="PROSITE" id="PS51328"/>
    </source>
</evidence>
<dbReference type="GO" id="GO:0005793">
    <property type="term" value="C:endoplasmic reticulum-Golgi intermediate compartment"/>
    <property type="evidence" value="ECO:0007669"/>
    <property type="project" value="TreeGrafter"/>
</dbReference>
<reference evidence="10 11" key="1">
    <citation type="journal article" date="2012" name="Eukaryot. Cell">
        <title>Draft genome sequence of Wickerhamomyces ciferrii NRRL Y-1031 F-60-10.</title>
        <authorList>
            <person name="Schneider J."/>
            <person name="Andrea H."/>
            <person name="Blom J."/>
            <person name="Jaenicke S."/>
            <person name="Ruckert C."/>
            <person name="Schorsch C."/>
            <person name="Szczepanowski R."/>
            <person name="Farwick M."/>
            <person name="Goesmann A."/>
            <person name="Puhler A."/>
            <person name="Schaffer S."/>
            <person name="Tauch A."/>
            <person name="Kohler T."/>
            <person name="Brinkrolf K."/>
        </authorList>
    </citation>
    <scope>NUCLEOTIDE SEQUENCE [LARGE SCALE GENOMIC DNA]</scope>
    <source>
        <strain evidence="11">ATCC 14091 / BCRC 22168 / CBS 111 / JCM 3599 / NBRC 0793 / NRRL Y-1031 F-60-10</strain>
    </source>
</reference>
<dbReference type="HOGENOM" id="CLU_041093_2_0_1"/>
<comment type="subcellular location">
    <subcellularLocation>
        <location evidence="1">Membrane</location>
        <topology evidence="1">Single-pass type I membrane protein</topology>
    </subcellularLocation>
</comment>
<dbReference type="GO" id="GO:0030134">
    <property type="term" value="C:COPII-coated ER to Golgi transport vesicle"/>
    <property type="evidence" value="ECO:0007669"/>
    <property type="project" value="TreeGrafter"/>
</dbReference>
<evidence type="ECO:0000256" key="4">
    <source>
        <dbReference type="ARBA" id="ARBA00022989"/>
    </source>
</evidence>
<dbReference type="Proteomes" id="UP000009328">
    <property type="component" value="Unassembled WGS sequence"/>
</dbReference>
<dbReference type="Pfam" id="PF03388">
    <property type="entry name" value="Lectin_leg-like"/>
    <property type="match status" value="1"/>
</dbReference>
<dbReference type="GO" id="GO:0005789">
    <property type="term" value="C:endoplasmic reticulum membrane"/>
    <property type="evidence" value="ECO:0007669"/>
    <property type="project" value="TreeGrafter"/>
</dbReference>
<dbReference type="SUPFAM" id="SSF49899">
    <property type="entry name" value="Concanavalin A-like lectins/glucanases"/>
    <property type="match status" value="1"/>
</dbReference>
<evidence type="ECO:0000256" key="6">
    <source>
        <dbReference type="SAM" id="Coils"/>
    </source>
</evidence>
<feature type="region of interest" description="Disordered" evidence="7">
    <location>
        <begin position="297"/>
        <end position="326"/>
    </location>
</feature>
<feature type="domain" description="L-type lectin-like" evidence="9">
    <location>
        <begin position="61"/>
        <end position="287"/>
    </location>
</feature>
<dbReference type="InterPro" id="IPR051136">
    <property type="entry name" value="Intracellular_Lectin-GPT"/>
</dbReference>
<feature type="compositionally biased region" description="Acidic residues" evidence="7">
    <location>
        <begin position="310"/>
        <end position="322"/>
    </location>
</feature>
<dbReference type="InParanoid" id="K0KVP3"/>
<dbReference type="Gene3D" id="2.60.120.200">
    <property type="match status" value="1"/>
</dbReference>
<evidence type="ECO:0000313" key="11">
    <source>
        <dbReference type="Proteomes" id="UP000009328"/>
    </source>
</evidence>
<dbReference type="GO" id="GO:0006888">
    <property type="term" value="P:endoplasmic reticulum to Golgi vesicle-mediated transport"/>
    <property type="evidence" value="ECO:0007669"/>
    <property type="project" value="TreeGrafter"/>
</dbReference>
<dbReference type="PANTHER" id="PTHR12223:SF45">
    <property type="entry name" value="RE50040P"/>
    <property type="match status" value="1"/>
</dbReference>
<evidence type="ECO:0000256" key="2">
    <source>
        <dbReference type="ARBA" id="ARBA00022692"/>
    </source>
</evidence>
<keyword evidence="5 8" id="KW-0472">Membrane</keyword>
<evidence type="ECO:0000256" key="3">
    <source>
        <dbReference type="ARBA" id="ARBA00022729"/>
    </source>
</evidence>
<dbReference type="STRING" id="1206466.K0KVP3"/>
<gene>
    <name evidence="10" type="ORF">BN7_4789</name>
</gene>
<dbReference type="PANTHER" id="PTHR12223">
    <property type="entry name" value="VESICULAR MANNOSE-BINDING LECTIN"/>
    <property type="match status" value="1"/>
</dbReference>
<protein>
    <submittedName>
        <fullName evidence="10">Membrane protein</fullName>
    </submittedName>
</protein>
<dbReference type="PROSITE" id="PS51328">
    <property type="entry name" value="L_LECTIN_LIKE"/>
    <property type="match status" value="1"/>
</dbReference>
<feature type="transmembrane region" description="Helical" evidence="8">
    <location>
        <begin position="12"/>
        <end position="28"/>
    </location>
</feature>
<dbReference type="InterPro" id="IPR013320">
    <property type="entry name" value="ConA-like_dom_sf"/>
</dbReference>
<dbReference type="FunCoup" id="K0KVP3">
    <property type="interactions" value="18"/>
</dbReference>
<dbReference type="eggNOG" id="KOG3839">
    <property type="taxonomic scope" value="Eukaryota"/>
</dbReference>
<keyword evidence="11" id="KW-1185">Reference proteome</keyword>
<keyword evidence="4 8" id="KW-1133">Transmembrane helix</keyword>
<comment type="caution">
    <text evidence="10">The sequence shown here is derived from an EMBL/GenBank/DDBJ whole genome shotgun (WGS) entry which is preliminary data.</text>
</comment>
<keyword evidence="3" id="KW-0732">Signal</keyword>
<dbReference type="EMBL" id="CAIF01000184">
    <property type="protein sequence ID" value="CCH45208.1"/>
    <property type="molecule type" value="Genomic_DNA"/>
</dbReference>
<evidence type="ECO:0000256" key="8">
    <source>
        <dbReference type="SAM" id="Phobius"/>
    </source>
</evidence>
<evidence type="ECO:0000313" key="10">
    <source>
        <dbReference type="EMBL" id="CCH45208.1"/>
    </source>
</evidence>
<dbReference type="InterPro" id="IPR005052">
    <property type="entry name" value="Lectin_leg"/>
</dbReference>
<evidence type="ECO:0000256" key="5">
    <source>
        <dbReference type="ARBA" id="ARBA00023136"/>
    </source>
</evidence>
<dbReference type="GO" id="GO:0000139">
    <property type="term" value="C:Golgi membrane"/>
    <property type="evidence" value="ECO:0007669"/>
    <property type="project" value="TreeGrafter"/>
</dbReference>
<dbReference type="GO" id="GO:0005537">
    <property type="term" value="F:D-mannose binding"/>
    <property type="evidence" value="ECO:0007669"/>
    <property type="project" value="TreeGrafter"/>
</dbReference>
<keyword evidence="6" id="KW-0175">Coiled coil</keyword>
<feature type="transmembrane region" description="Helical" evidence="8">
    <location>
        <begin position="384"/>
        <end position="404"/>
    </location>
</feature>